<reference evidence="2" key="1">
    <citation type="journal article" date="2011" name="PLoS Genet.">
        <title>Azospirillum genomes reveal transition of bacteria from aquatic to terrestrial environments.</title>
        <authorList>
            <person name="Wisniewski-Dye F."/>
            <person name="Borziak K."/>
            <person name="Khalsa-Moyers G."/>
            <person name="Alexandre G."/>
            <person name="Sukharnikov L.O."/>
            <person name="Wuichet K."/>
            <person name="Hurst G.B."/>
            <person name="McDonald W.H."/>
            <person name="Robertson J.S."/>
            <person name="Barbe V."/>
            <person name="Calteau A."/>
            <person name="Rouy Z."/>
            <person name="Mangenot S."/>
            <person name="Prigent-Combaret C."/>
            <person name="Normand P."/>
            <person name="Boyer M."/>
            <person name="Siguier P."/>
            <person name="Dessaux Y."/>
            <person name="Elmerich C."/>
            <person name="Condemine G."/>
            <person name="Krishnen G."/>
            <person name="Kennedy I."/>
            <person name="Paterson A.H."/>
            <person name="Gonzalez V."/>
            <person name="Mavingui P."/>
            <person name="Zhulin I.B."/>
        </authorList>
    </citation>
    <scope>NUCLEOTIDE SEQUENCE [LARGE SCALE GENOMIC DNA]</scope>
    <source>
        <strain evidence="2">4B</strain>
    </source>
</reference>
<organism evidence="1 2">
    <name type="scientific">Azospirillum lipoferum (strain 4B)</name>
    <dbReference type="NCBI Taxonomy" id="862719"/>
    <lineage>
        <taxon>Bacteria</taxon>
        <taxon>Pseudomonadati</taxon>
        <taxon>Pseudomonadota</taxon>
        <taxon>Alphaproteobacteria</taxon>
        <taxon>Rhodospirillales</taxon>
        <taxon>Azospirillaceae</taxon>
        <taxon>Azospirillum</taxon>
    </lineage>
</organism>
<dbReference type="Proteomes" id="UP000005667">
    <property type="component" value="Chromosome"/>
</dbReference>
<proteinExistence type="predicted"/>
<dbReference type="EMBL" id="FQ311868">
    <property type="protein sequence ID" value="CBS87045.1"/>
    <property type="molecule type" value="Genomic_DNA"/>
</dbReference>
<evidence type="ECO:0000313" key="1">
    <source>
        <dbReference type="EMBL" id="CBS87045.1"/>
    </source>
</evidence>
<protein>
    <submittedName>
        <fullName evidence="1">Uncharacterized protein</fullName>
    </submittedName>
</protein>
<dbReference type="AlphaFoldDB" id="G7Z5H1"/>
<name>G7Z5H1_AZOL4</name>
<dbReference type="RefSeq" id="WP_014248053.1">
    <property type="nucleotide sequence ID" value="NC_016622.1"/>
</dbReference>
<accession>G7Z5H1</accession>
<dbReference type="OrthoDB" id="8456925at2"/>
<dbReference type="KEGG" id="ali:AZOLI_1780"/>
<keyword evidence="2" id="KW-1185">Reference proteome</keyword>
<evidence type="ECO:0000313" key="2">
    <source>
        <dbReference type="Proteomes" id="UP000005667"/>
    </source>
</evidence>
<gene>
    <name evidence="1" type="ordered locus">AZOLI_1780</name>
</gene>
<sequence>MTAPLPEALNELVGRLRRLTPCWNNPERFHEAKSELIADLRRLVQQAPEPTVRRVLVPVERIVERERVVYLPRPIRRRRRTEQLAVRDLFGGQNGFDEVPAKAGESH</sequence>
<dbReference type="STRING" id="862719.AZOLI_1780"/>
<dbReference type="HOGENOM" id="CLU_2204641_0_0_5"/>